<accession>A0ABX6QLL4</accession>
<sequence>MSFKPPSFLISATPGQGLSPLDVELAGEKADMLARAGRKLEKALEKLEAARSSGEAVSEAVDDAADAAWALFIQRELCGLRRQADAVRLYGIPKDVMARLGAGKRRETG</sequence>
<dbReference type="EMBL" id="CP058350">
    <property type="protein sequence ID" value="QLF68980.1"/>
    <property type="molecule type" value="Genomic_DNA"/>
</dbReference>
<evidence type="ECO:0000313" key="2">
    <source>
        <dbReference type="Proteomes" id="UP000308530"/>
    </source>
</evidence>
<dbReference type="Proteomes" id="UP000308530">
    <property type="component" value="Chromosome"/>
</dbReference>
<proteinExistence type="predicted"/>
<name>A0ABX6QLL4_9HYPH</name>
<dbReference type="Pfam" id="PF20370">
    <property type="entry name" value="DUF6665"/>
    <property type="match status" value="1"/>
</dbReference>
<keyword evidence="2" id="KW-1185">Reference proteome</keyword>
<evidence type="ECO:0000313" key="1">
    <source>
        <dbReference type="EMBL" id="QLF68980.1"/>
    </source>
</evidence>
<dbReference type="RefSeq" id="WP_138285883.1">
    <property type="nucleotide sequence ID" value="NZ_CP058350.1"/>
</dbReference>
<dbReference type="InterPro" id="IPR046606">
    <property type="entry name" value="DUF6665"/>
</dbReference>
<protein>
    <submittedName>
        <fullName evidence="1">Uncharacterized protein</fullName>
    </submittedName>
</protein>
<organism evidence="1 2">
    <name type="scientific">Peteryoungia desertarenae</name>
    <dbReference type="NCBI Taxonomy" id="1813451"/>
    <lineage>
        <taxon>Bacteria</taxon>
        <taxon>Pseudomonadati</taxon>
        <taxon>Pseudomonadota</taxon>
        <taxon>Alphaproteobacteria</taxon>
        <taxon>Hyphomicrobiales</taxon>
        <taxon>Rhizobiaceae</taxon>
        <taxon>Peteryoungia</taxon>
    </lineage>
</organism>
<reference evidence="1 2" key="1">
    <citation type="submission" date="2020-06" db="EMBL/GenBank/DDBJ databases">
        <title>Genome sequence of Rhizobium sp strain ADMK78.</title>
        <authorList>
            <person name="Rahi P."/>
        </authorList>
    </citation>
    <scope>NUCLEOTIDE SEQUENCE [LARGE SCALE GENOMIC DNA]</scope>
    <source>
        <strain evidence="1 2">ADMK78</strain>
    </source>
</reference>
<gene>
    <name evidence="1" type="ORF">FE840_005170</name>
</gene>